<gene>
    <name evidence="6" type="primary">CABZ01068600.1</name>
</gene>
<feature type="compositionally biased region" description="Basic and acidic residues" evidence="4">
    <location>
        <begin position="12"/>
        <end position="21"/>
    </location>
</feature>
<evidence type="ECO:0000259" key="5">
    <source>
        <dbReference type="Pfam" id="PF15898"/>
    </source>
</evidence>
<feature type="region of interest" description="Disordered" evidence="4">
    <location>
        <begin position="1"/>
        <end position="317"/>
    </location>
</feature>
<dbReference type="Pfam" id="PF15898">
    <property type="entry name" value="PRKG1_interact"/>
    <property type="match status" value="1"/>
</dbReference>
<feature type="domain" description="cGMP-dependent protein kinase interacting" evidence="5">
    <location>
        <begin position="341"/>
        <end position="389"/>
    </location>
</feature>
<dbReference type="Gene3D" id="6.10.250.1820">
    <property type="match status" value="1"/>
</dbReference>
<feature type="compositionally biased region" description="Basic residues" evidence="4">
    <location>
        <begin position="261"/>
        <end position="271"/>
    </location>
</feature>
<feature type="compositionally biased region" description="Polar residues" evidence="4">
    <location>
        <begin position="301"/>
        <end position="313"/>
    </location>
</feature>
<dbReference type="AlphaFoldDB" id="A0A1A8FZW2"/>
<organism evidence="6">
    <name type="scientific">Nothobranchius korthausae</name>
    <dbReference type="NCBI Taxonomy" id="1143690"/>
    <lineage>
        <taxon>Eukaryota</taxon>
        <taxon>Metazoa</taxon>
        <taxon>Chordata</taxon>
        <taxon>Craniata</taxon>
        <taxon>Vertebrata</taxon>
        <taxon>Euteleostomi</taxon>
        <taxon>Actinopterygii</taxon>
        <taxon>Neopterygii</taxon>
        <taxon>Teleostei</taxon>
        <taxon>Neoteleostei</taxon>
        <taxon>Acanthomorphata</taxon>
        <taxon>Ovalentaria</taxon>
        <taxon>Atherinomorphae</taxon>
        <taxon>Cyprinodontiformes</taxon>
        <taxon>Nothobranchiidae</taxon>
        <taxon>Nothobranchius</taxon>
    </lineage>
</organism>
<keyword evidence="2" id="KW-0040">ANK repeat</keyword>
<dbReference type="GO" id="GO:0019208">
    <property type="term" value="F:phosphatase regulator activity"/>
    <property type="evidence" value="ECO:0007669"/>
    <property type="project" value="TreeGrafter"/>
</dbReference>
<feature type="compositionally biased region" description="Basic and acidic residues" evidence="4">
    <location>
        <begin position="141"/>
        <end position="150"/>
    </location>
</feature>
<protein>
    <submittedName>
        <fullName evidence="6">Protein phosphatase 1, regulatory subunit 12C</fullName>
    </submittedName>
</protein>
<feature type="compositionally biased region" description="Basic residues" evidence="4">
    <location>
        <begin position="151"/>
        <end position="161"/>
    </location>
</feature>
<dbReference type="PANTHER" id="PTHR24179:SF32">
    <property type="entry name" value="PROTEIN PHOSPHATASE 1 REGULATORY SUBUNIT"/>
    <property type="match status" value="1"/>
</dbReference>
<keyword evidence="3" id="KW-0175">Coiled coil</keyword>
<feature type="compositionally biased region" description="Basic and acidic residues" evidence="4">
    <location>
        <begin position="250"/>
        <end position="260"/>
    </location>
</feature>
<dbReference type="InterPro" id="IPR051226">
    <property type="entry name" value="PP1_Regulatory_Subunit"/>
</dbReference>
<dbReference type="GO" id="GO:0004857">
    <property type="term" value="F:enzyme inhibitor activity"/>
    <property type="evidence" value="ECO:0007669"/>
    <property type="project" value="TreeGrafter"/>
</dbReference>
<reference evidence="6" key="1">
    <citation type="submission" date="2016-05" db="EMBL/GenBank/DDBJ databases">
        <authorList>
            <person name="Lavstsen T."/>
            <person name="Jespersen J.S."/>
        </authorList>
    </citation>
    <scope>NUCLEOTIDE SEQUENCE</scope>
    <source>
        <tissue evidence="6">Brain</tissue>
    </source>
</reference>
<dbReference type="Gene3D" id="6.10.140.390">
    <property type="match status" value="1"/>
</dbReference>
<evidence type="ECO:0000256" key="1">
    <source>
        <dbReference type="ARBA" id="ARBA00022737"/>
    </source>
</evidence>
<sequence length="389" mass="44024">MTRSASSPRLSSEADTKEPRLARVPPIPTRRPFGAPDNTPDNANSWLSRSSSYTRRLHSQLGNEFTSSTPSLLHSSSYRRRLDDNGVTSASTATGLGRPNTISGQRLPQEQTEAKDVLSINTSNSGDQETKQRRKSYLTPVRDEEAEAQRKARSRHARQSRRSTQGVTLTDLQEAEKTIKTMTTDNKGREKKEEEEKEVKQKKGEEGEVSWRSRIANLQKSDLLGLTQPAGSARSQSDRREAEASTGESETERWTRERRERRQARANRKVQRTGESEDNPSEEEFSGGGLDPQKDQHTRSSLDSSCNDRSQATGADAKDFKKLFEEVSRENTQLQAQLQDTQRIDRRMLERRMAELEEELKVLVDLKADNQRLKDENGALIRVISKLSK</sequence>
<feature type="compositionally biased region" description="Acidic residues" evidence="4">
    <location>
        <begin position="276"/>
        <end position="285"/>
    </location>
</feature>
<dbReference type="InterPro" id="IPR031775">
    <property type="entry name" value="PRKG1_interact"/>
</dbReference>
<feature type="compositionally biased region" description="Polar residues" evidence="4">
    <location>
        <begin position="39"/>
        <end position="65"/>
    </location>
</feature>
<evidence type="ECO:0000256" key="4">
    <source>
        <dbReference type="SAM" id="MobiDB-lite"/>
    </source>
</evidence>
<evidence type="ECO:0000256" key="2">
    <source>
        <dbReference type="ARBA" id="ARBA00023043"/>
    </source>
</evidence>
<dbReference type="EMBL" id="HAEB01017112">
    <property type="protein sequence ID" value="SBQ63639.1"/>
    <property type="molecule type" value="Transcribed_RNA"/>
</dbReference>
<proteinExistence type="predicted"/>
<feature type="compositionally biased region" description="Low complexity" evidence="4">
    <location>
        <begin position="66"/>
        <end position="76"/>
    </location>
</feature>
<reference evidence="6" key="2">
    <citation type="submission" date="2016-06" db="EMBL/GenBank/DDBJ databases">
        <title>The genome of a short-lived fish provides insights into sex chromosome evolution and the genetic control of aging.</title>
        <authorList>
            <person name="Reichwald K."/>
            <person name="Felder M."/>
            <person name="Petzold A."/>
            <person name="Koch P."/>
            <person name="Groth M."/>
            <person name="Platzer M."/>
        </authorList>
    </citation>
    <scope>NUCLEOTIDE SEQUENCE</scope>
    <source>
        <tissue evidence="6">Brain</tissue>
    </source>
</reference>
<accession>A0A1A8FZW2</accession>
<dbReference type="GO" id="GO:0005737">
    <property type="term" value="C:cytoplasm"/>
    <property type="evidence" value="ECO:0007669"/>
    <property type="project" value="TreeGrafter"/>
</dbReference>
<name>A0A1A8FZW2_9TELE</name>
<keyword evidence="1" id="KW-0677">Repeat</keyword>
<dbReference type="PANTHER" id="PTHR24179">
    <property type="entry name" value="PROTEIN PHOSPHATASE 1 REGULATORY SUBUNIT 12"/>
    <property type="match status" value="1"/>
</dbReference>
<dbReference type="GO" id="GO:0019901">
    <property type="term" value="F:protein kinase binding"/>
    <property type="evidence" value="ECO:0007669"/>
    <property type="project" value="InterPro"/>
</dbReference>
<evidence type="ECO:0000256" key="3">
    <source>
        <dbReference type="SAM" id="Coils"/>
    </source>
</evidence>
<feature type="compositionally biased region" description="Polar residues" evidence="4">
    <location>
        <begin position="86"/>
        <end position="111"/>
    </location>
</feature>
<feature type="compositionally biased region" description="Basic and acidic residues" evidence="4">
    <location>
        <begin position="186"/>
        <end position="211"/>
    </location>
</feature>
<feature type="compositionally biased region" description="Polar residues" evidence="4">
    <location>
        <begin position="1"/>
        <end position="10"/>
    </location>
</feature>
<feature type="coiled-coil region" evidence="3">
    <location>
        <begin position="317"/>
        <end position="376"/>
    </location>
</feature>
<evidence type="ECO:0000313" key="6">
    <source>
        <dbReference type="EMBL" id="SBQ63639.1"/>
    </source>
</evidence>